<dbReference type="RefSeq" id="WP_258218089.1">
    <property type="nucleotide sequence ID" value="NZ_JANQBD010000048.1"/>
</dbReference>
<evidence type="ECO:0000313" key="2">
    <source>
        <dbReference type="Proteomes" id="UP001300012"/>
    </source>
</evidence>
<sequence length="145" mass="17134">MARLEYRLHHDPLEVICHYDSIPLEELLIRNVSDWLIRGGTIYEKQRTEKQENLHLIYVTPSDQVTEQMEPSIDNGEALVVEIRQFAEELTDYPILHLQHCDSLLDVLLLLQTETITLNGQKWDKSSFEIDEDRKMFVYYARSTK</sequence>
<proteinExistence type="predicted"/>
<name>A0ABT1YTS4_9BACL</name>
<gene>
    <name evidence="1" type="ORF">NV381_36005</name>
</gene>
<keyword evidence="2" id="KW-1185">Reference proteome</keyword>
<reference evidence="1 2" key="1">
    <citation type="submission" date="2022-08" db="EMBL/GenBank/DDBJ databases">
        <title>Paenibacillus endoradicis sp. nov., Paenibacillus radicibacter sp. nov and Paenibacillus pararadicis sp. nov., three cold-adapted plant growth-promoting bacteria isolated from root of Larix gmelinii in Great Khingan.</title>
        <authorList>
            <person name="Xue H."/>
        </authorList>
    </citation>
    <scope>NUCLEOTIDE SEQUENCE [LARGE SCALE GENOMIC DNA]</scope>
    <source>
        <strain evidence="1 2">N5-1-1-5</strain>
    </source>
</reference>
<comment type="caution">
    <text evidence="1">The sequence shown here is derived from an EMBL/GenBank/DDBJ whole genome shotgun (WGS) entry which is preliminary data.</text>
</comment>
<evidence type="ECO:0000313" key="1">
    <source>
        <dbReference type="EMBL" id="MCR8636591.1"/>
    </source>
</evidence>
<dbReference type="Proteomes" id="UP001300012">
    <property type="component" value="Unassembled WGS sequence"/>
</dbReference>
<organism evidence="1 2">
    <name type="scientific">Paenibacillus radicis</name>
    <name type="common">ex Xue et al. 2023</name>
    <dbReference type="NCBI Taxonomy" id="2972489"/>
    <lineage>
        <taxon>Bacteria</taxon>
        <taxon>Bacillati</taxon>
        <taxon>Bacillota</taxon>
        <taxon>Bacilli</taxon>
        <taxon>Bacillales</taxon>
        <taxon>Paenibacillaceae</taxon>
        <taxon>Paenibacillus</taxon>
    </lineage>
</organism>
<accession>A0ABT1YTS4</accession>
<dbReference type="EMBL" id="JANQBD010000048">
    <property type="protein sequence ID" value="MCR8636591.1"/>
    <property type="molecule type" value="Genomic_DNA"/>
</dbReference>
<protein>
    <submittedName>
        <fullName evidence="1">Uncharacterized protein</fullName>
    </submittedName>
</protein>